<gene>
    <name evidence="1" type="ORF">GLRG_06358</name>
</gene>
<evidence type="ECO:0000313" key="1">
    <source>
        <dbReference type="EMBL" id="EFQ31214.1"/>
    </source>
</evidence>
<dbReference type="AlphaFoldDB" id="E3QK26"/>
<accession>E3QK26</accession>
<dbReference type="VEuPathDB" id="FungiDB:GLRG_06358"/>
<reference evidence="2" key="1">
    <citation type="journal article" date="2012" name="Nat. Genet.">
        <title>Lifestyle transitions in plant pathogenic Colletotrichum fungi deciphered by genome and transcriptome analyses.</title>
        <authorList>
            <person name="O'Connell R.J."/>
            <person name="Thon M.R."/>
            <person name="Hacquard S."/>
            <person name="Amyotte S.G."/>
            <person name="Kleemann J."/>
            <person name="Torres M.F."/>
            <person name="Damm U."/>
            <person name="Buiate E.A."/>
            <person name="Epstein L."/>
            <person name="Alkan N."/>
            <person name="Altmueller J."/>
            <person name="Alvarado-Balderrama L."/>
            <person name="Bauser C.A."/>
            <person name="Becker C."/>
            <person name="Birren B.W."/>
            <person name="Chen Z."/>
            <person name="Choi J."/>
            <person name="Crouch J.A."/>
            <person name="Duvick J.P."/>
            <person name="Farman M.A."/>
            <person name="Gan P."/>
            <person name="Heiman D."/>
            <person name="Henrissat B."/>
            <person name="Howard R.J."/>
            <person name="Kabbage M."/>
            <person name="Koch C."/>
            <person name="Kracher B."/>
            <person name="Kubo Y."/>
            <person name="Law A.D."/>
            <person name="Lebrun M.-H."/>
            <person name="Lee Y.-H."/>
            <person name="Miyara I."/>
            <person name="Moore N."/>
            <person name="Neumann U."/>
            <person name="Nordstroem K."/>
            <person name="Panaccione D.G."/>
            <person name="Panstruga R."/>
            <person name="Place M."/>
            <person name="Proctor R.H."/>
            <person name="Prusky D."/>
            <person name="Rech G."/>
            <person name="Reinhardt R."/>
            <person name="Rollins J.A."/>
            <person name="Rounsley S."/>
            <person name="Schardl C.L."/>
            <person name="Schwartz D.C."/>
            <person name="Shenoy N."/>
            <person name="Shirasu K."/>
            <person name="Sikhakolli U.R."/>
            <person name="Stueber K."/>
            <person name="Sukno S.A."/>
            <person name="Sweigard J.A."/>
            <person name="Takano Y."/>
            <person name="Takahara H."/>
            <person name="Trail F."/>
            <person name="van der Does H.C."/>
            <person name="Voll L.M."/>
            <person name="Will I."/>
            <person name="Young S."/>
            <person name="Zeng Q."/>
            <person name="Zhang J."/>
            <person name="Zhou S."/>
            <person name="Dickman M.B."/>
            <person name="Schulze-Lefert P."/>
            <person name="Ver Loren van Themaat E."/>
            <person name="Ma L.-J."/>
            <person name="Vaillancourt L.J."/>
        </authorList>
    </citation>
    <scope>NUCLEOTIDE SEQUENCE [LARGE SCALE GENOMIC DNA]</scope>
    <source>
        <strain evidence="2">M1.001 / M2 / FGSC 10212</strain>
    </source>
</reference>
<dbReference type="HOGENOM" id="CLU_3050208_0_0_1"/>
<dbReference type="RefSeq" id="XP_008095234.1">
    <property type="nucleotide sequence ID" value="XM_008097043.1"/>
</dbReference>
<dbReference type="EMBL" id="GG697354">
    <property type="protein sequence ID" value="EFQ31214.1"/>
    <property type="molecule type" value="Genomic_DNA"/>
</dbReference>
<organism evidence="2">
    <name type="scientific">Colletotrichum graminicola (strain M1.001 / M2 / FGSC 10212)</name>
    <name type="common">Maize anthracnose fungus</name>
    <name type="synonym">Glomerella graminicola</name>
    <dbReference type="NCBI Taxonomy" id="645133"/>
    <lineage>
        <taxon>Eukaryota</taxon>
        <taxon>Fungi</taxon>
        <taxon>Dikarya</taxon>
        <taxon>Ascomycota</taxon>
        <taxon>Pezizomycotina</taxon>
        <taxon>Sordariomycetes</taxon>
        <taxon>Hypocreomycetidae</taxon>
        <taxon>Glomerellales</taxon>
        <taxon>Glomerellaceae</taxon>
        <taxon>Colletotrichum</taxon>
        <taxon>Colletotrichum graminicola species complex</taxon>
    </lineage>
</organism>
<dbReference type="Proteomes" id="UP000008782">
    <property type="component" value="Unassembled WGS sequence"/>
</dbReference>
<protein>
    <submittedName>
        <fullName evidence="1">Uncharacterized protein</fullName>
    </submittedName>
</protein>
<keyword evidence="2" id="KW-1185">Reference proteome</keyword>
<proteinExistence type="predicted"/>
<sequence length="54" mass="5207">MQASSLKPAEAAVGALLVGGAAVGFAVAGAVEAGKAIEDGIDEHEAKKKAEKGS</sequence>
<dbReference type="GeneID" id="24411723"/>
<name>E3QK26_COLGM</name>
<evidence type="ECO:0000313" key="2">
    <source>
        <dbReference type="Proteomes" id="UP000008782"/>
    </source>
</evidence>